<feature type="domain" description="Calponin-homology (CH)" evidence="5">
    <location>
        <begin position="544"/>
        <end position="698"/>
    </location>
</feature>
<dbReference type="GO" id="GO:0051295">
    <property type="term" value="P:establishment of meiotic spindle localization"/>
    <property type="evidence" value="ECO:0007669"/>
    <property type="project" value="TreeGrafter"/>
</dbReference>
<feature type="region of interest" description="Disordered" evidence="4">
    <location>
        <begin position="66"/>
        <end position="98"/>
    </location>
</feature>
<accession>A0A0N1HR73</accession>
<evidence type="ECO:0000256" key="3">
    <source>
        <dbReference type="ARBA" id="ARBA00022860"/>
    </source>
</evidence>
<dbReference type="OrthoDB" id="76388at2759"/>
<dbReference type="Proteomes" id="UP000038010">
    <property type="component" value="Unassembled WGS sequence"/>
</dbReference>
<name>A0A0N1HR73_9EURO</name>
<feature type="compositionally biased region" description="Basic and acidic residues" evidence="4">
    <location>
        <begin position="66"/>
        <end position="85"/>
    </location>
</feature>
<dbReference type="EMBL" id="LFJN01000011">
    <property type="protein sequence ID" value="KPI40672.1"/>
    <property type="molecule type" value="Genomic_DNA"/>
</dbReference>
<dbReference type="GO" id="GO:0007051">
    <property type="term" value="P:spindle organization"/>
    <property type="evidence" value="ECO:0007669"/>
    <property type="project" value="TreeGrafter"/>
</dbReference>
<gene>
    <name evidence="6" type="ORF">AB675_10643</name>
</gene>
<feature type="region of interest" description="Disordered" evidence="4">
    <location>
        <begin position="114"/>
        <end position="136"/>
    </location>
</feature>
<keyword evidence="3" id="KW-0112">Calmodulin-binding</keyword>
<organism evidence="6 7">
    <name type="scientific">Cyphellophora attinorum</name>
    <dbReference type="NCBI Taxonomy" id="1664694"/>
    <lineage>
        <taxon>Eukaryota</taxon>
        <taxon>Fungi</taxon>
        <taxon>Dikarya</taxon>
        <taxon>Ascomycota</taxon>
        <taxon>Pezizomycotina</taxon>
        <taxon>Eurotiomycetes</taxon>
        <taxon>Chaetothyriomycetidae</taxon>
        <taxon>Chaetothyriales</taxon>
        <taxon>Cyphellophoraceae</taxon>
        <taxon>Cyphellophora</taxon>
    </lineage>
</organism>
<feature type="region of interest" description="Disordered" evidence="4">
    <location>
        <begin position="1"/>
        <end position="29"/>
    </location>
</feature>
<dbReference type="GO" id="GO:0005516">
    <property type="term" value="F:calmodulin binding"/>
    <property type="evidence" value="ECO:0007669"/>
    <property type="project" value="UniProtKB-KW"/>
</dbReference>
<dbReference type="PANTHER" id="PTHR22706">
    <property type="entry name" value="ASSEMBLY FACTOR FOR SPINDLE MICROTUBULES"/>
    <property type="match status" value="1"/>
</dbReference>
<evidence type="ECO:0000256" key="1">
    <source>
        <dbReference type="ARBA" id="ARBA00004496"/>
    </source>
</evidence>
<reference evidence="6 7" key="1">
    <citation type="submission" date="2015-06" db="EMBL/GenBank/DDBJ databases">
        <title>Draft genome of the ant-associated black yeast Phialophora attae CBS 131958.</title>
        <authorList>
            <person name="Moreno L.F."/>
            <person name="Stielow B.J."/>
            <person name="de Hoog S."/>
            <person name="Vicente V.A."/>
            <person name="Weiss V.A."/>
            <person name="de Vries M."/>
            <person name="Cruz L.M."/>
            <person name="Souza E.M."/>
        </authorList>
    </citation>
    <scope>NUCLEOTIDE SEQUENCE [LARGE SCALE GENOMIC DNA]</scope>
    <source>
        <strain evidence="6 7">CBS 131958</strain>
    </source>
</reference>
<evidence type="ECO:0000259" key="5">
    <source>
        <dbReference type="PROSITE" id="PS50021"/>
    </source>
</evidence>
<evidence type="ECO:0000313" key="7">
    <source>
        <dbReference type="Proteomes" id="UP000038010"/>
    </source>
</evidence>
<dbReference type="InterPro" id="IPR001715">
    <property type="entry name" value="CH_dom"/>
</dbReference>
<protein>
    <recommendedName>
        <fullName evidence="5">Calponin-homology (CH) domain-containing protein</fullName>
    </recommendedName>
</protein>
<dbReference type="InterPro" id="IPR051185">
    <property type="entry name" value="ASPM"/>
</dbReference>
<dbReference type="PROSITE" id="PS50021">
    <property type="entry name" value="CH"/>
    <property type="match status" value="1"/>
</dbReference>
<comment type="subcellular location">
    <subcellularLocation>
        <location evidence="1">Cytoplasm</location>
    </subcellularLocation>
</comment>
<dbReference type="SUPFAM" id="SSF47576">
    <property type="entry name" value="Calponin-homology domain, CH-domain"/>
    <property type="match status" value="1"/>
</dbReference>
<dbReference type="GO" id="GO:0005737">
    <property type="term" value="C:cytoplasm"/>
    <property type="evidence" value="ECO:0007669"/>
    <property type="project" value="UniProtKB-SubCell"/>
</dbReference>
<feature type="region of interest" description="Disordered" evidence="4">
    <location>
        <begin position="238"/>
        <end position="356"/>
    </location>
</feature>
<keyword evidence="2" id="KW-0963">Cytoplasm</keyword>
<dbReference type="GO" id="GO:0000922">
    <property type="term" value="C:spindle pole"/>
    <property type="evidence" value="ECO:0007669"/>
    <property type="project" value="TreeGrafter"/>
</dbReference>
<feature type="compositionally biased region" description="Basic and acidic residues" evidence="4">
    <location>
        <begin position="242"/>
        <end position="258"/>
    </location>
</feature>
<dbReference type="GeneID" id="28731310"/>
<dbReference type="CDD" id="cd21223">
    <property type="entry name" value="CH_ASPM_rpt1"/>
    <property type="match status" value="1"/>
</dbReference>
<dbReference type="AlphaFoldDB" id="A0A0N1HR73"/>
<dbReference type="GO" id="GO:0000278">
    <property type="term" value="P:mitotic cell cycle"/>
    <property type="evidence" value="ECO:0007669"/>
    <property type="project" value="TreeGrafter"/>
</dbReference>
<dbReference type="VEuPathDB" id="FungiDB:AB675_10643"/>
<dbReference type="Gene3D" id="1.10.418.10">
    <property type="entry name" value="Calponin-like domain"/>
    <property type="match status" value="1"/>
</dbReference>
<sequence>MLRRLSATPCPNDPIWQQPRPGSHGDQTEDLTANVDFTTEFKASFRHVKPRRPPRPQKAPNIGFTIHEDVELRLDGSQPDRDDKGTTTTRPPADDRKVMEPNRRVSFSLDHLRGQPAIEPPQTSGLAKAPRRQSIRMEPKTDVQVAPNVSTKIAKPARRGTIFIPSDDTTMPTMFMDIFSPLKGHGAESFVENAGDPNLTGLALQMAQKRGRRSSVLAMSPKRAPLNLSQRPLQPAAIVTDRPGHGPGKENRPPGHEKKALKKMRPSMAPTRPPRVSLRDNTGSGPPPAPRTSRLFEPTASSAARLTQVKRKQPVPKTTWNSNFLLPRPKSEISTSPDFGQGPEDQISEMSVTKRPPVPSRFVVPSVQQPECQGYAFVPEGVADTSMYEDNWLGQQEIAITQLLNNLFSAASLSKSHEPAGDLDRLRLLEMYGSNEMSVLYKRLQASLAHGPLSLGGEGALRGQQLNSDLAKRRSFVEFWVHTYTPQLLRLGLEVVIGRVVPLRTSGPLSGDVQISGQNTSSNPVQRFIEKFLIRNEDIRNEDERGDRDVTRPLKNIDYVVSHEQYPLQEYEYKVKNLAVDIRDGVRLTRLIELLLYRGASQALNYGRDLDATTNITINSGQTICLAEGNQDWPISQHLKVPCDSRTIKLYNVDLALASLREVRGISGYLKEVTAADIVDGFREKTVRLLWLLCSKYGLGSLVDDNDLKSEIKRLGQAQGKVGSSYLASFEIEEDADDNFLYLRSSLRAWVKAVAASRGLRVRNFTDFADGRIFDAIVSEYEAYMPGGIVPAVSGELSYRLKRLGCSNDFANLFSSRTSRHEQQHEIFDRDFVLASVAFLASRLLRPTKATRAAVTLQRAWRRKLERIVASRKVVLRTLAAECARHKRFLQAKMTIWRTWGKYRARTAERSRAATSRSAEEDVWLSL</sequence>
<keyword evidence="7" id="KW-1185">Reference proteome</keyword>
<evidence type="ECO:0000256" key="2">
    <source>
        <dbReference type="ARBA" id="ARBA00022490"/>
    </source>
</evidence>
<evidence type="ECO:0000313" key="6">
    <source>
        <dbReference type="EMBL" id="KPI40672.1"/>
    </source>
</evidence>
<proteinExistence type="predicted"/>
<dbReference type="PANTHER" id="PTHR22706:SF1">
    <property type="entry name" value="ASSEMBLY FACTOR FOR SPINDLE MICROTUBULES"/>
    <property type="match status" value="1"/>
</dbReference>
<comment type="caution">
    <text evidence="6">The sequence shown here is derived from an EMBL/GenBank/DDBJ whole genome shotgun (WGS) entry which is preliminary data.</text>
</comment>
<evidence type="ECO:0000256" key="4">
    <source>
        <dbReference type="SAM" id="MobiDB-lite"/>
    </source>
</evidence>
<dbReference type="STRING" id="1664694.A0A0N1HR73"/>
<dbReference type="RefSeq" id="XP_018000635.1">
    <property type="nucleotide sequence ID" value="XM_018139430.1"/>
</dbReference>
<dbReference type="InterPro" id="IPR036872">
    <property type="entry name" value="CH_dom_sf"/>
</dbReference>